<dbReference type="SMART" id="SM00382">
    <property type="entry name" value="AAA"/>
    <property type="match status" value="1"/>
</dbReference>
<dbReference type="SMART" id="SM00369">
    <property type="entry name" value="LRR_TYP"/>
    <property type="match status" value="7"/>
</dbReference>
<dbReference type="Proteomes" id="UP000824120">
    <property type="component" value="Chromosome 5"/>
</dbReference>
<dbReference type="SUPFAM" id="SSF52540">
    <property type="entry name" value="P-loop containing nucleoside triphosphate hydrolases"/>
    <property type="match status" value="1"/>
</dbReference>
<evidence type="ECO:0000256" key="1">
    <source>
        <dbReference type="ARBA" id="ARBA00004170"/>
    </source>
</evidence>
<dbReference type="InterPro" id="IPR000157">
    <property type="entry name" value="TIR_dom"/>
</dbReference>
<keyword evidence="7" id="KW-0472">Membrane</keyword>
<dbReference type="GO" id="GO:0016020">
    <property type="term" value="C:membrane"/>
    <property type="evidence" value="ECO:0007669"/>
    <property type="project" value="UniProtKB-SubCell"/>
</dbReference>
<comment type="caution">
    <text evidence="9">The sequence shown here is derived from an EMBL/GenBank/DDBJ whole genome shotgun (WGS) entry which is preliminary data.</text>
</comment>
<dbReference type="InterPro" id="IPR042197">
    <property type="entry name" value="Apaf_helical"/>
</dbReference>
<dbReference type="Pfam" id="PF23282">
    <property type="entry name" value="WHD_ROQ1"/>
    <property type="match status" value="1"/>
</dbReference>
<dbReference type="Gene3D" id="1.10.8.430">
    <property type="entry name" value="Helical domain of apoptotic protease-activating factors"/>
    <property type="match status" value="1"/>
</dbReference>
<dbReference type="Pfam" id="PF01582">
    <property type="entry name" value="TIR"/>
    <property type="match status" value="1"/>
</dbReference>
<keyword evidence="6" id="KW-0175">Coiled coil</keyword>
<dbReference type="GO" id="GO:0006952">
    <property type="term" value="P:defense response"/>
    <property type="evidence" value="ECO:0007669"/>
    <property type="project" value="UniProtKB-KW"/>
</dbReference>
<gene>
    <name evidence="9" type="ORF">H5410_025746</name>
</gene>
<evidence type="ECO:0000313" key="9">
    <source>
        <dbReference type="EMBL" id="KAG5604254.1"/>
    </source>
</evidence>
<dbReference type="SUPFAM" id="SSF52058">
    <property type="entry name" value="L domain-like"/>
    <property type="match status" value="1"/>
</dbReference>
<evidence type="ECO:0000256" key="7">
    <source>
        <dbReference type="ARBA" id="ARBA00023136"/>
    </source>
</evidence>
<dbReference type="GO" id="GO:0007165">
    <property type="term" value="P:signal transduction"/>
    <property type="evidence" value="ECO:0007669"/>
    <property type="project" value="InterPro"/>
</dbReference>
<evidence type="ECO:0000313" key="10">
    <source>
        <dbReference type="Proteomes" id="UP000824120"/>
    </source>
</evidence>
<dbReference type="Gene3D" id="3.40.50.300">
    <property type="entry name" value="P-loop containing nucleotide triphosphate hydrolases"/>
    <property type="match status" value="1"/>
</dbReference>
<dbReference type="GO" id="GO:0051707">
    <property type="term" value="P:response to other organism"/>
    <property type="evidence" value="ECO:0007669"/>
    <property type="project" value="UniProtKB-ARBA"/>
</dbReference>
<dbReference type="PRINTS" id="PR00364">
    <property type="entry name" value="DISEASERSIST"/>
</dbReference>
<evidence type="ECO:0000256" key="2">
    <source>
        <dbReference type="ARBA" id="ARBA00022614"/>
    </source>
</evidence>
<name>A0A9J5YZE9_SOLCO</name>
<dbReference type="GO" id="GO:0005524">
    <property type="term" value="F:ATP binding"/>
    <property type="evidence" value="ECO:0007669"/>
    <property type="project" value="UniProtKB-KW"/>
</dbReference>
<comment type="subcellular location">
    <subcellularLocation>
        <location evidence="1">Membrane</location>
        <topology evidence="1">Peripheral membrane protein</topology>
    </subcellularLocation>
</comment>
<dbReference type="OrthoDB" id="2018313at2759"/>
<accession>A0A9J5YZE9</accession>
<dbReference type="Pfam" id="PF23598">
    <property type="entry name" value="LRR_14"/>
    <property type="match status" value="2"/>
</dbReference>
<keyword evidence="2" id="KW-0433">Leucine-rich repeat</keyword>
<evidence type="ECO:0000256" key="6">
    <source>
        <dbReference type="ARBA" id="ARBA00023054"/>
    </source>
</evidence>
<reference evidence="9 10" key="1">
    <citation type="submission" date="2020-09" db="EMBL/GenBank/DDBJ databases">
        <title>De no assembly of potato wild relative species, Solanum commersonii.</title>
        <authorList>
            <person name="Cho K."/>
        </authorList>
    </citation>
    <scope>NUCLEOTIDE SEQUENCE [LARGE SCALE GENOMIC DNA]</scope>
    <source>
        <strain evidence="9">LZ3.2</strain>
        <tissue evidence="9">Leaf</tissue>
    </source>
</reference>
<keyword evidence="10" id="KW-1185">Reference proteome</keyword>
<dbReference type="PANTHER" id="PTHR11017:SF416">
    <property type="entry name" value="DISEASE RESISTANCE PROTEIN TAO1-LIKE ISOFORM X1"/>
    <property type="match status" value="1"/>
</dbReference>
<dbReference type="InterPro" id="IPR003591">
    <property type="entry name" value="Leu-rich_rpt_typical-subtyp"/>
</dbReference>
<dbReference type="Gene3D" id="3.80.10.10">
    <property type="entry name" value="Ribonuclease Inhibitor"/>
    <property type="match status" value="4"/>
</dbReference>
<dbReference type="InterPro" id="IPR027417">
    <property type="entry name" value="P-loop_NTPase"/>
</dbReference>
<dbReference type="Gene3D" id="3.40.50.10140">
    <property type="entry name" value="Toll/interleukin-1 receptor homology (TIR) domain"/>
    <property type="match status" value="1"/>
</dbReference>
<dbReference type="SUPFAM" id="SSF52200">
    <property type="entry name" value="Toll/Interleukin receptor TIR domain"/>
    <property type="match status" value="1"/>
</dbReference>
<dbReference type="InterPro" id="IPR001611">
    <property type="entry name" value="Leu-rich_rpt"/>
</dbReference>
<dbReference type="EMBL" id="JACXVP010000005">
    <property type="protein sequence ID" value="KAG5604254.1"/>
    <property type="molecule type" value="Genomic_DNA"/>
</dbReference>
<dbReference type="PANTHER" id="PTHR11017">
    <property type="entry name" value="LEUCINE-RICH REPEAT-CONTAINING PROTEIN"/>
    <property type="match status" value="1"/>
</dbReference>
<keyword evidence="5" id="KW-0520">NAD</keyword>
<dbReference type="InterPro" id="IPR003593">
    <property type="entry name" value="AAA+_ATPase"/>
</dbReference>
<sequence length="1371" mass="154595">MADDEAEAWSMTSGHRFRWDIFLSFRGEDTRHGFTEKLYNELVRNGVRTFIDNEDLDRGEEISKTLVAAIEDSAASIAVISKNYAESKWCLEELATIWECKRLLLPVFYEVDPSDVRKQKGTFEKHFNEHEILLEAAPEKVSRWREAMTKAANTSGWDSRFWEEADLIQSLVKKVLGKLDNTPIGVAKYPVGLHSRLDQLLRLLDVKANGVKVVGLYGMGGVGKTTLAKALYNQFVVYFKKRSFISDVKGTARQQNGLVTLQRKLIGDLNSGASPIIDSSAKGILLISESANNERVAIFLDDVDDANQLRELIGGRDRFCQGSRIVVTTRDQNVLDPSIVNCTFEVKELYSSDSLKLLSYHAFGKEQPPKKFLGLAEEFVTLSGGLPLALEIFGSSLFYKKGLKEWEDVVQKVRQIRPGELQDILEISFGALDDQERCIFLDLACLLLNTRLEREDAIAIFKGCGFAAETAITALTVKSLLKIVDGNVLWMHDQLKDMGRQIVQRENSGNVDKRSRLWNHDDIMTVLNNYKDTSNIEGIVFHFERNQDQNSEEVLERNIGQGRTANGLTFHTRAFQCMVKLRLLQINHVKLVGDFKLLPSDLKWLQWKGCPLEVIPPELLSRKIAVLDLSESMITQVWNEKKWNLYQNKMAKQLKVMNLRSCRQLKEIPDLSGLLLEKLILEECSELVKIHPSIGDLTMLTLLNMKGCKNLLAFPDDVSGLKCLEVLILSGCSSLTKLPEDLSGWKSLRELLLDGTSITKLPNSIFRLKNLQTLNLNDCWSLELLPTAVGNLSLLSSLSLSGSALKELPDSIGNLKNLEELSLRMCKGLVCIPDSLGNLRSLIGLYLDHSSIKELPPSVGSLSQLKFLSLSNCKSFSELRNSKNSFSSLVRLCLQGTSVSEQSFQLGSFESLEILELGYCTSIRSLPSSIGNMSCLTTLDLQNTSISELPDEIRLLEKLWKLNLNNCLNLQHLPASIGSLKRLCYLYMAGTAVSELPDQIGMLSSLKLLKMRKTPQPREDELLQDMEDGESSKRVTLPESFSNLSSLEFLDAHAWKISGNISDDFEKLTALEELDLGYNDFCSLPSSMKKLRVLKRFLLPNCRKLKSLPELPSSLEWLNAANCSALEQIASVANLKYLIELQISNCKKITDIPGLESLKSLKSLYIVGCNAYLPSIKRTISKDSLRHMQYLCVPGDDLPDWFIHEVPKFSTRKHRDLKGVIIGIVLSLDQQVEDNFRHKVPAIVDIQATITTPGDAKPKHTKTLRLLGVPDTDEDQLYLCRFQEHSSLTFILKEGDRLQVVVRECPHFNGLKLKKHGMHLVFENDDDFDNNDEDLFDESQQSVSKKLANFFHFQNEFSIQRVDVNPRNWTL</sequence>
<dbReference type="InterPro" id="IPR035897">
    <property type="entry name" value="Toll_tir_struct_dom_sf"/>
</dbReference>
<dbReference type="PROSITE" id="PS51450">
    <property type="entry name" value="LRR"/>
    <property type="match status" value="1"/>
</dbReference>
<dbReference type="PROSITE" id="PS50104">
    <property type="entry name" value="TIR"/>
    <property type="match status" value="1"/>
</dbReference>
<dbReference type="InterPro" id="IPR002182">
    <property type="entry name" value="NB-ARC"/>
</dbReference>
<evidence type="ECO:0000256" key="5">
    <source>
        <dbReference type="ARBA" id="ARBA00023027"/>
    </source>
</evidence>
<protein>
    <recommendedName>
        <fullName evidence="8">TIR domain-containing protein</fullName>
    </recommendedName>
</protein>
<dbReference type="InterPro" id="IPR058192">
    <property type="entry name" value="WHD_ROQ1-like"/>
</dbReference>
<dbReference type="InterPro" id="IPR044974">
    <property type="entry name" value="Disease_R_plants"/>
</dbReference>
<dbReference type="InterPro" id="IPR055414">
    <property type="entry name" value="LRR_R13L4/SHOC2-like"/>
</dbReference>
<proteinExistence type="predicted"/>
<dbReference type="FunFam" id="3.40.50.10140:FF:000007">
    <property type="entry name" value="Disease resistance protein (TIR-NBS-LRR class)"/>
    <property type="match status" value="1"/>
</dbReference>
<dbReference type="InterPro" id="IPR032675">
    <property type="entry name" value="LRR_dom_sf"/>
</dbReference>
<feature type="domain" description="TIR" evidence="8">
    <location>
        <begin position="17"/>
        <end position="179"/>
    </location>
</feature>
<keyword evidence="3" id="KW-0677">Repeat</keyword>
<organism evidence="9 10">
    <name type="scientific">Solanum commersonii</name>
    <name type="common">Commerson's wild potato</name>
    <name type="synonym">Commerson's nightshade</name>
    <dbReference type="NCBI Taxonomy" id="4109"/>
    <lineage>
        <taxon>Eukaryota</taxon>
        <taxon>Viridiplantae</taxon>
        <taxon>Streptophyta</taxon>
        <taxon>Embryophyta</taxon>
        <taxon>Tracheophyta</taxon>
        <taxon>Spermatophyta</taxon>
        <taxon>Magnoliopsida</taxon>
        <taxon>eudicotyledons</taxon>
        <taxon>Gunneridae</taxon>
        <taxon>Pentapetalae</taxon>
        <taxon>asterids</taxon>
        <taxon>lamiids</taxon>
        <taxon>Solanales</taxon>
        <taxon>Solanaceae</taxon>
        <taxon>Solanoideae</taxon>
        <taxon>Solaneae</taxon>
        <taxon>Solanum</taxon>
    </lineage>
</organism>
<dbReference type="GO" id="GO:0043531">
    <property type="term" value="F:ADP binding"/>
    <property type="evidence" value="ECO:0007669"/>
    <property type="project" value="InterPro"/>
</dbReference>
<keyword evidence="4" id="KW-0611">Plant defense</keyword>
<evidence type="ECO:0000256" key="4">
    <source>
        <dbReference type="ARBA" id="ARBA00022821"/>
    </source>
</evidence>
<dbReference type="SUPFAM" id="SSF52047">
    <property type="entry name" value="RNI-like"/>
    <property type="match status" value="1"/>
</dbReference>
<dbReference type="Pfam" id="PF00931">
    <property type="entry name" value="NB-ARC"/>
    <property type="match status" value="1"/>
</dbReference>
<evidence type="ECO:0000256" key="3">
    <source>
        <dbReference type="ARBA" id="ARBA00022737"/>
    </source>
</evidence>
<evidence type="ECO:0000259" key="8">
    <source>
        <dbReference type="PROSITE" id="PS50104"/>
    </source>
</evidence>
<dbReference type="SMART" id="SM00255">
    <property type="entry name" value="TIR"/>
    <property type="match status" value="1"/>
</dbReference>